<feature type="compositionally biased region" description="Polar residues" evidence="1">
    <location>
        <begin position="169"/>
        <end position="179"/>
    </location>
</feature>
<evidence type="ECO:0000313" key="3">
    <source>
        <dbReference type="Proteomes" id="UP000018936"/>
    </source>
</evidence>
<organism evidence="2 3">
    <name type="scientific">Ophiophagus hannah</name>
    <name type="common">King cobra</name>
    <name type="synonym">Naja hannah</name>
    <dbReference type="NCBI Taxonomy" id="8665"/>
    <lineage>
        <taxon>Eukaryota</taxon>
        <taxon>Metazoa</taxon>
        <taxon>Chordata</taxon>
        <taxon>Craniata</taxon>
        <taxon>Vertebrata</taxon>
        <taxon>Euteleostomi</taxon>
        <taxon>Lepidosauria</taxon>
        <taxon>Squamata</taxon>
        <taxon>Bifurcata</taxon>
        <taxon>Unidentata</taxon>
        <taxon>Episquamata</taxon>
        <taxon>Toxicofera</taxon>
        <taxon>Serpentes</taxon>
        <taxon>Colubroidea</taxon>
        <taxon>Elapidae</taxon>
        <taxon>Elapinae</taxon>
        <taxon>Ophiophagus</taxon>
    </lineage>
</organism>
<protein>
    <submittedName>
        <fullName evidence="2">Uncharacterized protein</fullName>
    </submittedName>
</protein>
<accession>V8PAN6</accession>
<feature type="compositionally biased region" description="Polar residues" evidence="1">
    <location>
        <begin position="204"/>
        <end position="217"/>
    </location>
</feature>
<evidence type="ECO:0000313" key="2">
    <source>
        <dbReference type="EMBL" id="ETE71053.1"/>
    </source>
</evidence>
<dbReference type="Proteomes" id="UP000018936">
    <property type="component" value="Unassembled WGS sequence"/>
</dbReference>
<keyword evidence="3" id="KW-1185">Reference proteome</keyword>
<sequence length="217" mass="22787">MPLPERSWRLRKSSCSELPLCGRGRCALSPSAPAPCCPVPRATLGMEEASAKGTLAQQGAAGPVAQEIWERGTGNARGLAQLWPPPRKGWWACQSSLHPEAWGAWSSHGSPMPTLPPPKRMPACQATHLAWWRCSQPSSLQGCEEGLCSDSIGGGWTNSRAGGLGLEPPSSSQPATSHRSGPAWRGCAGAEPHLTGGLQLATPLGSSSPTWMSRQAP</sequence>
<dbReference type="AlphaFoldDB" id="V8PAN6"/>
<proteinExistence type="predicted"/>
<dbReference type="EMBL" id="AZIM01000443">
    <property type="protein sequence ID" value="ETE71053.1"/>
    <property type="molecule type" value="Genomic_DNA"/>
</dbReference>
<evidence type="ECO:0000256" key="1">
    <source>
        <dbReference type="SAM" id="MobiDB-lite"/>
    </source>
</evidence>
<comment type="caution">
    <text evidence="2">The sequence shown here is derived from an EMBL/GenBank/DDBJ whole genome shotgun (WGS) entry which is preliminary data.</text>
</comment>
<feature type="region of interest" description="Disordered" evidence="1">
    <location>
        <begin position="159"/>
        <end position="217"/>
    </location>
</feature>
<gene>
    <name evidence="2" type="ORF">L345_03158</name>
</gene>
<name>V8PAN6_OPHHA</name>
<reference evidence="2 3" key="1">
    <citation type="journal article" date="2013" name="Proc. Natl. Acad. Sci. U.S.A.">
        <title>The king cobra genome reveals dynamic gene evolution and adaptation in the snake venom system.</title>
        <authorList>
            <person name="Vonk F.J."/>
            <person name="Casewell N.R."/>
            <person name="Henkel C.V."/>
            <person name="Heimberg A.M."/>
            <person name="Jansen H.J."/>
            <person name="McCleary R.J."/>
            <person name="Kerkkamp H.M."/>
            <person name="Vos R.A."/>
            <person name="Guerreiro I."/>
            <person name="Calvete J.J."/>
            <person name="Wuster W."/>
            <person name="Woods A.E."/>
            <person name="Logan J.M."/>
            <person name="Harrison R.A."/>
            <person name="Castoe T.A."/>
            <person name="de Koning A.P."/>
            <person name="Pollock D.D."/>
            <person name="Yandell M."/>
            <person name="Calderon D."/>
            <person name="Renjifo C."/>
            <person name="Currier R.B."/>
            <person name="Salgado D."/>
            <person name="Pla D."/>
            <person name="Sanz L."/>
            <person name="Hyder A.S."/>
            <person name="Ribeiro J.M."/>
            <person name="Arntzen J.W."/>
            <person name="van den Thillart G.E."/>
            <person name="Boetzer M."/>
            <person name="Pirovano W."/>
            <person name="Dirks R.P."/>
            <person name="Spaink H.P."/>
            <person name="Duboule D."/>
            <person name="McGlinn E."/>
            <person name="Kini R.M."/>
            <person name="Richardson M.K."/>
        </authorList>
    </citation>
    <scope>NUCLEOTIDE SEQUENCE</scope>
    <source>
        <tissue evidence="2">Blood</tissue>
    </source>
</reference>